<evidence type="ECO:0000256" key="7">
    <source>
        <dbReference type="RuleBase" id="RU000436"/>
    </source>
</evidence>
<dbReference type="SUPFAM" id="SSF47266">
    <property type="entry name" value="4-helical cytokines"/>
    <property type="match status" value="1"/>
</dbReference>
<dbReference type="Proteomes" id="UP000233100">
    <property type="component" value="Chromosome 15"/>
</dbReference>
<keyword evidence="4" id="KW-0964">Secreted</keyword>
<dbReference type="GO" id="GO:0051607">
    <property type="term" value="P:defense response to virus"/>
    <property type="evidence" value="ECO:0007669"/>
    <property type="project" value="UniProtKB-KW"/>
</dbReference>
<accession>A0A7N9CRX5</accession>
<dbReference type="InterPro" id="IPR000471">
    <property type="entry name" value="Interferon_alpha/beta/delta"/>
</dbReference>
<dbReference type="Pfam" id="PF00143">
    <property type="entry name" value="Interferon"/>
    <property type="match status" value="1"/>
</dbReference>
<keyword evidence="6" id="KW-1015">Disulfide bond</keyword>
<comment type="subcellular location">
    <subcellularLocation>
        <location evidence="1">Secreted</location>
    </subcellularLocation>
</comment>
<dbReference type="PANTHER" id="PTHR11691">
    <property type="entry name" value="TYPE I INTERFERON"/>
    <property type="match status" value="1"/>
</dbReference>
<proteinExistence type="inferred from homology"/>
<dbReference type="InterPro" id="IPR009079">
    <property type="entry name" value="4_helix_cytokine-like_core"/>
</dbReference>
<dbReference type="GO" id="GO:0005125">
    <property type="term" value="F:cytokine activity"/>
    <property type="evidence" value="ECO:0007669"/>
    <property type="project" value="UniProtKB-KW"/>
</dbReference>
<dbReference type="GO" id="GO:0005615">
    <property type="term" value="C:extracellular space"/>
    <property type="evidence" value="ECO:0007669"/>
    <property type="project" value="UniProtKB-KW"/>
</dbReference>
<sequence>MKDRRVLRFPQEMVDGSQLQKVHTVSVLHEMLQQIFNFFPTERSSAAWNMTLLDQLHTGLHQQLEYLETCLVKVMVEEEFAGVFGSPTLGLRKVLPGNLCLPEIEEIW</sequence>
<dbReference type="GO" id="GO:0005126">
    <property type="term" value="F:cytokine receptor binding"/>
    <property type="evidence" value="ECO:0007669"/>
    <property type="project" value="InterPro"/>
</dbReference>
<reference evidence="8" key="2">
    <citation type="submission" date="2025-08" db="UniProtKB">
        <authorList>
            <consortium name="Ensembl"/>
        </authorList>
    </citation>
    <scope>IDENTIFICATION</scope>
</reference>
<evidence type="ECO:0000256" key="5">
    <source>
        <dbReference type="ARBA" id="ARBA00023118"/>
    </source>
</evidence>
<evidence type="ECO:0000256" key="1">
    <source>
        <dbReference type="ARBA" id="ARBA00004613"/>
    </source>
</evidence>
<protein>
    <submittedName>
        <fullName evidence="8">Uncharacterized protein</fullName>
    </submittedName>
</protein>
<dbReference type="GeneTree" id="ENSGT01000000214430"/>
<keyword evidence="5 7" id="KW-0051">Antiviral defense</keyword>
<dbReference type="Gene3D" id="1.20.1250.10">
    <property type="match status" value="1"/>
</dbReference>
<dbReference type="AlphaFoldDB" id="A0A7N9CRX5"/>
<evidence type="ECO:0000256" key="3">
    <source>
        <dbReference type="ARBA" id="ARBA00022514"/>
    </source>
</evidence>
<dbReference type="Ensembl" id="ENSMFAT00000095004.1">
    <property type="protein sequence ID" value="ENSMFAP00000051995.1"/>
    <property type="gene ID" value="ENSMFAG00000052004.1"/>
</dbReference>
<evidence type="ECO:0000313" key="9">
    <source>
        <dbReference type="Proteomes" id="UP000233100"/>
    </source>
</evidence>
<keyword evidence="3 7" id="KW-0202">Cytokine</keyword>
<reference evidence="8" key="3">
    <citation type="submission" date="2025-09" db="UniProtKB">
        <authorList>
            <consortium name="Ensembl"/>
        </authorList>
    </citation>
    <scope>IDENTIFICATION</scope>
</reference>
<name>A0A7N9CRX5_MACFA</name>
<evidence type="ECO:0000256" key="6">
    <source>
        <dbReference type="ARBA" id="ARBA00023157"/>
    </source>
</evidence>
<evidence type="ECO:0000256" key="4">
    <source>
        <dbReference type="ARBA" id="ARBA00022525"/>
    </source>
</evidence>
<comment type="similarity">
    <text evidence="2 7">Belongs to the alpha/beta interferon family.</text>
</comment>
<reference evidence="8 9" key="1">
    <citation type="submission" date="2013-03" db="EMBL/GenBank/DDBJ databases">
        <authorList>
            <person name="Warren W."/>
            <person name="Wilson R.K."/>
        </authorList>
    </citation>
    <scope>NUCLEOTIDE SEQUENCE</scope>
</reference>
<dbReference type="PANTHER" id="PTHR11691:SF37">
    <property type="entry name" value="INTERFERON OMEGA-1"/>
    <property type="match status" value="1"/>
</dbReference>
<dbReference type="SMART" id="SM00076">
    <property type="entry name" value="IFabd"/>
    <property type="match status" value="1"/>
</dbReference>
<organism evidence="8 9">
    <name type="scientific">Macaca fascicularis</name>
    <name type="common">Crab-eating macaque</name>
    <name type="synonym">Cynomolgus monkey</name>
    <dbReference type="NCBI Taxonomy" id="9541"/>
    <lineage>
        <taxon>Eukaryota</taxon>
        <taxon>Metazoa</taxon>
        <taxon>Chordata</taxon>
        <taxon>Craniata</taxon>
        <taxon>Vertebrata</taxon>
        <taxon>Euteleostomi</taxon>
        <taxon>Mammalia</taxon>
        <taxon>Eutheria</taxon>
        <taxon>Euarchontoglires</taxon>
        <taxon>Primates</taxon>
        <taxon>Haplorrhini</taxon>
        <taxon>Catarrhini</taxon>
        <taxon>Cercopithecidae</taxon>
        <taxon>Cercopithecinae</taxon>
        <taxon>Macaca</taxon>
    </lineage>
</organism>
<evidence type="ECO:0000256" key="2">
    <source>
        <dbReference type="ARBA" id="ARBA00011033"/>
    </source>
</evidence>
<evidence type="ECO:0000313" key="8">
    <source>
        <dbReference type="Ensembl" id="ENSMFAP00000051995.1"/>
    </source>
</evidence>
<keyword evidence="9" id="KW-1185">Reference proteome</keyword>